<dbReference type="InterPro" id="IPR007627">
    <property type="entry name" value="RNA_pol_sigma70_r2"/>
</dbReference>
<comment type="caution">
    <text evidence="7">The sequence shown here is derived from an EMBL/GenBank/DDBJ whole genome shotgun (WGS) entry which is preliminary data.</text>
</comment>
<dbReference type="Proteomes" id="UP001139365">
    <property type="component" value="Unassembled WGS sequence"/>
</dbReference>
<dbReference type="InterPro" id="IPR039425">
    <property type="entry name" value="RNA_pol_sigma-70-like"/>
</dbReference>
<evidence type="ECO:0000313" key="8">
    <source>
        <dbReference type="Proteomes" id="UP001139365"/>
    </source>
</evidence>
<dbReference type="GO" id="GO:0003677">
    <property type="term" value="F:DNA binding"/>
    <property type="evidence" value="ECO:0007669"/>
    <property type="project" value="InterPro"/>
</dbReference>
<keyword evidence="3" id="KW-0731">Sigma factor</keyword>
<evidence type="ECO:0000259" key="5">
    <source>
        <dbReference type="Pfam" id="PF04542"/>
    </source>
</evidence>
<evidence type="ECO:0000313" key="7">
    <source>
        <dbReference type="EMBL" id="MCI5755327.1"/>
    </source>
</evidence>
<keyword evidence="2" id="KW-0805">Transcription regulation</keyword>
<dbReference type="InterPro" id="IPR013324">
    <property type="entry name" value="RNA_pol_sigma_r3/r4-like"/>
</dbReference>
<comment type="similarity">
    <text evidence="1">Belongs to the sigma-70 factor family. ECF subfamily.</text>
</comment>
<dbReference type="EMBL" id="JALEMU010000055">
    <property type="protein sequence ID" value="MCI5755327.1"/>
    <property type="molecule type" value="Genomic_DNA"/>
</dbReference>
<keyword evidence="4" id="KW-0804">Transcription</keyword>
<dbReference type="InterPro" id="IPR014284">
    <property type="entry name" value="RNA_pol_sigma-70_dom"/>
</dbReference>
<dbReference type="InterPro" id="IPR013249">
    <property type="entry name" value="RNA_pol_sigma70_r4_t2"/>
</dbReference>
<organism evidence="7 8">
    <name type="scientific">Candidatus Colimorpha enterica</name>
    <dbReference type="NCBI Taxonomy" id="3083063"/>
    <lineage>
        <taxon>Bacteria</taxon>
        <taxon>Pseudomonadati</taxon>
        <taxon>Bacteroidota</taxon>
        <taxon>Bacteroidia</taxon>
        <taxon>Bacteroidales</taxon>
        <taxon>Candidatus Colimorpha</taxon>
    </lineage>
</organism>
<dbReference type="NCBIfam" id="TIGR02937">
    <property type="entry name" value="sigma70-ECF"/>
    <property type="match status" value="1"/>
</dbReference>
<proteinExistence type="inferred from homology"/>
<evidence type="ECO:0000256" key="2">
    <source>
        <dbReference type="ARBA" id="ARBA00023015"/>
    </source>
</evidence>
<accession>A0AAE3JZV1</accession>
<evidence type="ECO:0000256" key="4">
    <source>
        <dbReference type="ARBA" id="ARBA00023163"/>
    </source>
</evidence>
<sequence>MTVCRTSADKDNDDTIEECLVRLGRGDREAAEPLYTLAAPSVYGYALSILKNRHDAEDVLHDCFIAVMSAAGSYNGQGKPLAWMLTVARNLALDRLRKGSRCAEMPEEGYDAVDPGMSLEDRVTVNACLTELSDEEREIVLLHAVSGFRHREIAAFLDLPLPTVLSKYRRALNKLRRML</sequence>
<dbReference type="GO" id="GO:0006352">
    <property type="term" value="P:DNA-templated transcription initiation"/>
    <property type="evidence" value="ECO:0007669"/>
    <property type="project" value="InterPro"/>
</dbReference>
<feature type="domain" description="RNA polymerase sigma-70 region 2" evidence="5">
    <location>
        <begin position="34"/>
        <end position="101"/>
    </location>
</feature>
<dbReference type="CDD" id="cd06171">
    <property type="entry name" value="Sigma70_r4"/>
    <property type="match status" value="1"/>
</dbReference>
<evidence type="ECO:0000256" key="1">
    <source>
        <dbReference type="ARBA" id="ARBA00010641"/>
    </source>
</evidence>
<dbReference type="AlphaFoldDB" id="A0AAE3JZV1"/>
<name>A0AAE3JZV1_9BACT</name>
<feature type="domain" description="RNA polymerase sigma factor 70 region 4 type 2" evidence="6">
    <location>
        <begin position="126"/>
        <end position="175"/>
    </location>
</feature>
<dbReference type="Pfam" id="PF04542">
    <property type="entry name" value="Sigma70_r2"/>
    <property type="match status" value="1"/>
</dbReference>
<dbReference type="SUPFAM" id="SSF88659">
    <property type="entry name" value="Sigma3 and sigma4 domains of RNA polymerase sigma factors"/>
    <property type="match status" value="1"/>
</dbReference>
<dbReference type="Gene3D" id="1.10.1740.10">
    <property type="match status" value="1"/>
</dbReference>
<dbReference type="InterPro" id="IPR013325">
    <property type="entry name" value="RNA_pol_sigma_r2"/>
</dbReference>
<dbReference type="InterPro" id="IPR036388">
    <property type="entry name" value="WH-like_DNA-bd_sf"/>
</dbReference>
<dbReference type="Gene3D" id="1.10.10.10">
    <property type="entry name" value="Winged helix-like DNA-binding domain superfamily/Winged helix DNA-binding domain"/>
    <property type="match status" value="1"/>
</dbReference>
<dbReference type="Pfam" id="PF08281">
    <property type="entry name" value="Sigma70_r4_2"/>
    <property type="match status" value="1"/>
</dbReference>
<dbReference type="PANTHER" id="PTHR43133">
    <property type="entry name" value="RNA POLYMERASE ECF-TYPE SIGMA FACTO"/>
    <property type="match status" value="1"/>
</dbReference>
<protein>
    <submittedName>
        <fullName evidence="7">RNA polymerase sigma factor</fullName>
    </submittedName>
</protein>
<evidence type="ECO:0000256" key="3">
    <source>
        <dbReference type="ARBA" id="ARBA00023082"/>
    </source>
</evidence>
<dbReference type="PANTHER" id="PTHR43133:SF62">
    <property type="entry name" value="RNA POLYMERASE SIGMA FACTOR SIGZ"/>
    <property type="match status" value="1"/>
</dbReference>
<gene>
    <name evidence="7" type="ORF">MR241_03415</name>
</gene>
<reference evidence="7 8" key="1">
    <citation type="submission" date="2022-03" db="EMBL/GenBank/DDBJ databases">
        <title>Metagenome-assembled genomes from swine fecal metagenomes.</title>
        <authorList>
            <person name="Holman D.B."/>
            <person name="Kommadath A."/>
        </authorList>
    </citation>
    <scope>NUCLEOTIDE SEQUENCE [LARGE SCALE GENOMIC DNA]</scope>
    <source>
        <strain evidence="7">SUG147</strain>
    </source>
</reference>
<dbReference type="SUPFAM" id="SSF88946">
    <property type="entry name" value="Sigma2 domain of RNA polymerase sigma factors"/>
    <property type="match status" value="1"/>
</dbReference>
<dbReference type="GO" id="GO:0016987">
    <property type="term" value="F:sigma factor activity"/>
    <property type="evidence" value="ECO:0007669"/>
    <property type="project" value="UniProtKB-KW"/>
</dbReference>
<evidence type="ECO:0000259" key="6">
    <source>
        <dbReference type="Pfam" id="PF08281"/>
    </source>
</evidence>